<dbReference type="InterPro" id="IPR050072">
    <property type="entry name" value="Peptidase_M20A"/>
</dbReference>
<keyword evidence="12" id="KW-1185">Reference proteome</keyword>
<dbReference type="GO" id="GO:0006526">
    <property type="term" value="P:L-arginine biosynthetic process"/>
    <property type="evidence" value="ECO:0007669"/>
    <property type="project" value="UniProtKB-KW"/>
</dbReference>
<dbReference type="NCBIfam" id="NF003474">
    <property type="entry name" value="PRK05111.1"/>
    <property type="match status" value="1"/>
</dbReference>
<dbReference type="FunFam" id="3.30.70.360:FF:000003">
    <property type="entry name" value="Acetylornithine deacetylase"/>
    <property type="match status" value="1"/>
</dbReference>
<dbReference type="SUPFAM" id="SSF53187">
    <property type="entry name" value="Zn-dependent exopeptidases"/>
    <property type="match status" value="1"/>
</dbReference>
<dbReference type="Gene3D" id="3.40.630.10">
    <property type="entry name" value="Zn peptidases"/>
    <property type="match status" value="1"/>
</dbReference>
<keyword evidence="9" id="KW-0170">Cobalt</keyword>
<evidence type="ECO:0000313" key="11">
    <source>
        <dbReference type="EMBL" id="ONG41312.1"/>
    </source>
</evidence>
<dbReference type="PANTHER" id="PTHR43808">
    <property type="entry name" value="ACETYLORNITHINE DEACETYLASE"/>
    <property type="match status" value="1"/>
</dbReference>
<name>A0A1S8CWU6_9GAMM</name>
<keyword evidence="7" id="KW-0378">Hydrolase</keyword>
<protein>
    <submittedName>
        <fullName evidence="11">Acetylornithine deacetylase</fullName>
    </submittedName>
</protein>
<gene>
    <name evidence="11" type="ORF">BKE30_05950</name>
</gene>
<keyword evidence="8" id="KW-0862">Zinc</keyword>
<evidence type="ECO:0000256" key="7">
    <source>
        <dbReference type="ARBA" id="ARBA00022801"/>
    </source>
</evidence>
<keyword evidence="5" id="KW-0028">Amino-acid biosynthesis</keyword>
<organism evidence="11 12">
    <name type="scientific">Alkanindiges hydrocarboniclasticus</name>
    <dbReference type="NCBI Taxonomy" id="1907941"/>
    <lineage>
        <taxon>Bacteria</taxon>
        <taxon>Pseudomonadati</taxon>
        <taxon>Pseudomonadota</taxon>
        <taxon>Gammaproteobacteria</taxon>
        <taxon>Moraxellales</taxon>
        <taxon>Moraxellaceae</taxon>
        <taxon>Alkanindiges</taxon>
    </lineage>
</organism>
<evidence type="ECO:0000256" key="6">
    <source>
        <dbReference type="ARBA" id="ARBA00022723"/>
    </source>
</evidence>
<feature type="domain" description="Peptidase M20 dimerisation" evidence="10">
    <location>
        <begin position="179"/>
        <end position="282"/>
    </location>
</feature>
<evidence type="ECO:0000256" key="8">
    <source>
        <dbReference type="ARBA" id="ARBA00022833"/>
    </source>
</evidence>
<accession>A0A1S8CWU6</accession>
<dbReference type="RefSeq" id="WP_076877689.1">
    <property type="nucleotide sequence ID" value="NZ_MLCN01000013.1"/>
</dbReference>
<dbReference type="CDD" id="cd03894">
    <property type="entry name" value="M20_ArgE"/>
    <property type="match status" value="1"/>
</dbReference>
<comment type="caution">
    <text evidence="11">The sequence shown here is derived from an EMBL/GenBank/DDBJ whole genome shotgun (WGS) entry which is preliminary data.</text>
</comment>
<dbReference type="GO" id="GO:0005737">
    <property type="term" value="C:cytoplasm"/>
    <property type="evidence" value="ECO:0007669"/>
    <property type="project" value="UniProtKB-SubCell"/>
</dbReference>
<comment type="subcellular location">
    <subcellularLocation>
        <location evidence="1">Cytoplasm</location>
    </subcellularLocation>
</comment>
<dbReference type="InterPro" id="IPR011650">
    <property type="entry name" value="Peptidase_M20_dimer"/>
</dbReference>
<dbReference type="SUPFAM" id="SSF55031">
    <property type="entry name" value="Bacterial exopeptidase dimerisation domain"/>
    <property type="match status" value="1"/>
</dbReference>
<dbReference type="PANTHER" id="PTHR43808:SF1">
    <property type="entry name" value="ACETYLORNITHINE DEACETYLASE"/>
    <property type="match status" value="1"/>
</dbReference>
<comment type="similarity">
    <text evidence="2">Belongs to the peptidase M20A family. ArgE subfamily.</text>
</comment>
<evidence type="ECO:0000256" key="2">
    <source>
        <dbReference type="ARBA" id="ARBA00005691"/>
    </source>
</evidence>
<dbReference type="STRING" id="1907941.BKE30_05950"/>
<dbReference type="InterPro" id="IPR010169">
    <property type="entry name" value="AcOrn-deacetyl"/>
</dbReference>
<keyword evidence="4" id="KW-0055">Arginine biosynthesis</keyword>
<dbReference type="Pfam" id="PF01546">
    <property type="entry name" value="Peptidase_M20"/>
    <property type="match status" value="1"/>
</dbReference>
<evidence type="ECO:0000256" key="1">
    <source>
        <dbReference type="ARBA" id="ARBA00004496"/>
    </source>
</evidence>
<keyword evidence="3" id="KW-0963">Cytoplasm</keyword>
<dbReference type="GO" id="GO:0008777">
    <property type="term" value="F:acetylornithine deacetylase activity"/>
    <property type="evidence" value="ECO:0007669"/>
    <property type="project" value="TreeGrafter"/>
</dbReference>
<reference evidence="11 12" key="1">
    <citation type="submission" date="2016-10" db="EMBL/GenBank/DDBJ databases">
        <title>Draft Genome sequence of Alkanindiges sp. strain H1.</title>
        <authorList>
            <person name="Subhash Y."/>
            <person name="Lee S."/>
        </authorList>
    </citation>
    <scope>NUCLEOTIDE SEQUENCE [LARGE SCALE GENOMIC DNA]</scope>
    <source>
        <strain evidence="11 12">H1</strain>
    </source>
</reference>
<dbReference type="EMBL" id="MLCN01000013">
    <property type="protein sequence ID" value="ONG41312.1"/>
    <property type="molecule type" value="Genomic_DNA"/>
</dbReference>
<dbReference type="Pfam" id="PF07687">
    <property type="entry name" value="M20_dimer"/>
    <property type="match status" value="1"/>
</dbReference>
<proteinExistence type="inferred from homology"/>
<evidence type="ECO:0000256" key="4">
    <source>
        <dbReference type="ARBA" id="ARBA00022571"/>
    </source>
</evidence>
<evidence type="ECO:0000313" key="12">
    <source>
        <dbReference type="Proteomes" id="UP000192132"/>
    </source>
</evidence>
<dbReference type="Gene3D" id="3.30.70.360">
    <property type="match status" value="1"/>
</dbReference>
<evidence type="ECO:0000256" key="3">
    <source>
        <dbReference type="ARBA" id="ARBA00022490"/>
    </source>
</evidence>
<dbReference type="GO" id="GO:0046872">
    <property type="term" value="F:metal ion binding"/>
    <property type="evidence" value="ECO:0007669"/>
    <property type="project" value="UniProtKB-KW"/>
</dbReference>
<evidence type="ECO:0000256" key="9">
    <source>
        <dbReference type="ARBA" id="ARBA00023285"/>
    </source>
</evidence>
<dbReference type="NCBIfam" id="TIGR01892">
    <property type="entry name" value="AcOrn-deacetyl"/>
    <property type="match status" value="1"/>
</dbReference>
<dbReference type="OrthoDB" id="3665926at2"/>
<dbReference type="AlphaFoldDB" id="A0A1S8CWU6"/>
<dbReference type="Proteomes" id="UP000192132">
    <property type="component" value="Unassembled WGS sequence"/>
</dbReference>
<dbReference type="InterPro" id="IPR036264">
    <property type="entry name" value="Bact_exopeptidase_dim_dom"/>
</dbReference>
<evidence type="ECO:0000259" key="10">
    <source>
        <dbReference type="Pfam" id="PF07687"/>
    </source>
</evidence>
<sequence>MIKPRLRQQLAELTALPSISCTMAEQDMSNVPVIDTLANWFETAGFACEIMPVAPGKANLIAVRAGTDPQARGGLVLAGHSDTVPFDQNLWHNDPFKMTERDGKLYGLGMADMKGFFALILDAVANYAKTPFRAPLIVIATCDEETSMAGARALMEQSKGQGRFVLIGEPTNLKPARLHKGVMLERVVITGKSGHSSDPELGRNAIDAMHEVVSRLQQFRTSLKKIQQPLFPVPYPTLNLGCIHGGDNPNRICGLCELQFDVRPLPGMDIESIRADIRQLLNGIEQQFGVSMLYEPATAGSGAAETPADSPFVQKIEGLLGETAGAVSFGTEAPYFRAQNMDTVILGPGNIEQAHQPDEYLEIKNISPMLLLLNQLIHYYCVQGHARL</sequence>
<evidence type="ECO:0000256" key="5">
    <source>
        <dbReference type="ARBA" id="ARBA00022605"/>
    </source>
</evidence>
<dbReference type="InterPro" id="IPR002933">
    <property type="entry name" value="Peptidase_M20"/>
</dbReference>
<keyword evidence="6" id="KW-0479">Metal-binding</keyword>